<dbReference type="GO" id="GO:0016491">
    <property type="term" value="F:oxidoreductase activity"/>
    <property type="evidence" value="ECO:0007669"/>
    <property type="project" value="InterPro"/>
</dbReference>
<evidence type="ECO:0000313" key="7">
    <source>
        <dbReference type="WBParaSite" id="ACRNAN_scaffold1002.g11563.t1"/>
    </source>
</evidence>
<dbReference type="PIRSF" id="PIRSF000097">
    <property type="entry name" value="AKR"/>
    <property type="match status" value="1"/>
</dbReference>
<feature type="binding site" evidence="2">
    <location>
        <position position="125"/>
    </location>
    <ligand>
        <name>substrate</name>
    </ligand>
</feature>
<evidence type="ECO:0000256" key="3">
    <source>
        <dbReference type="PIRSR" id="PIRSR000097-3"/>
    </source>
</evidence>
<evidence type="ECO:0000256" key="1">
    <source>
        <dbReference type="PIRSR" id="PIRSR000097-1"/>
    </source>
</evidence>
<dbReference type="Gene3D" id="3.20.20.100">
    <property type="entry name" value="NADP-dependent oxidoreductase domain"/>
    <property type="match status" value="1"/>
</dbReference>
<feature type="site" description="Lowers pKa of active site Tyr" evidence="3">
    <location>
        <position position="92"/>
    </location>
</feature>
<protein>
    <submittedName>
        <fullName evidence="7">NADP-dependent oxidoreductase domain-containing protein</fullName>
    </submittedName>
</protein>
<dbReference type="InterPro" id="IPR023210">
    <property type="entry name" value="NADP_OxRdtase_dom"/>
</dbReference>
<dbReference type="SUPFAM" id="SSF51430">
    <property type="entry name" value="NAD(P)-linked oxidoreductase"/>
    <property type="match status" value="1"/>
</dbReference>
<dbReference type="InterPro" id="IPR018170">
    <property type="entry name" value="Aldo/ket_reductase_CS"/>
</dbReference>
<feature type="chain" id="PRO_5037226653" evidence="4">
    <location>
        <begin position="25"/>
        <end position="323"/>
    </location>
</feature>
<name>A0A914CF64_9BILA</name>
<feature type="domain" description="NADP-dependent oxidoreductase" evidence="5">
    <location>
        <begin position="30"/>
        <end position="299"/>
    </location>
</feature>
<organism evidence="6 7">
    <name type="scientific">Acrobeloides nanus</name>
    <dbReference type="NCBI Taxonomy" id="290746"/>
    <lineage>
        <taxon>Eukaryota</taxon>
        <taxon>Metazoa</taxon>
        <taxon>Ecdysozoa</taxon>
        <taxon>Nematoda</taxon>
        <taxon>Chromadorea</taxon>
        <taxon>Rhabditida</taxon>
        <taxon>Tylenchina</taxon>
        <taxon>Cephalobomorpha</taxon>
        <taxon>Cephaloboidea</taxon>
        <taxon>Cephalobidae</taxon>
        <taxon>Acrobeloides</taxon>
    </lineage>
</organism>
<feature type="active site" description="Proton donor" evidence="1">
    <location>
        <position position="63"/>
    </location>
</feature>
<dbReference type="AlphaFoldDB" id="A0A914CF64"/>
<reference evidence="7" key="1">
    <citation type="submission" date="2022-11" db="UniProtKB">
        <authorList>
            <consortium name="WormBaseParasite"/>
        </authorList>
    </citation>
    <scope>IDENTIFICATION</scope>
</reference>
<proteinExistence type="predicted"/>
<dbReference type="Pfam" id="PF00248">
    <property type="entry name" value="Aldo_ket_red"/>
    <property type="match status" value="1"/>
</dbReference>
<sequence length="323" mass="37051">MLTFILCTCQLLSWMSTHVELSNGIKMPVLGLGTWLSKPEEVEDAVRNAIDVGYRLIDTAACYGNEAEIGKVLKEYFEEGKLKREDIFITTKLWCTHLHPNEIEAELRESLKKLQLDYVDLYLVHMPTAFSSDMSAQDHSVKVEDTWKGVEEAYKKGLARSIGVSNFSADQIHRIQKIASVPIHNNQVELHLYFPQFELQEVCNQYKISLTAYAPLGSPGRVNFNLVNWEKSPNPLENDVVLKLAQKYHKTPAQILLRHLIQRKIAVIPKSVNASRIKENFEVFDFSLTVEEINELNSVPRGKRLFKQEFLIGHPEDPMKDER</sequence>
<evidence type="ECO:0000259" key="5">
    <source>
        <dbReference type="Pfam" id="PF00248"/>
    </source>
</evidence>
<dbReference type="PROSITE" id="PS00062">
    <property type="entry name" value="ALDOKETO_REDUCTASE_2"/>
    <property type="match status" value="1"/>
</dbReference>
<dbReference type="InterPro" id="IPR020471">
    <property type="entry name" value="AKR"/>
</dbReference>
<dbReference type="PROSITE" id="PS00063">
    <property type="entry name" value="ALDOKETO_REDUCTASE_3"/>
    <property type="match status" value="1"/>
</dbReference>
<accession>A0A914CF64</accession>
<keyword evidence="6" id="KW-1185">Reference proteome</keyword>
<evidence type="ECO:0000256" key="2">
    <source>
        <dbReference type="PIRSR" id="PIRSR000097-2"/>
    </source>
</evidence>
<evidence type="ECO:0000256" key="4">
    <source>
        <dbReference type="SAM" id="SignalP"/>
    </source>
</evidence>
<dbReference type="Proteomes" id="UP000887540">
    <property type="component" value="Unplaced"/>
</dbReference>
<dbReference type="PANTHER" id="PTHR11732">
    <property type="entry name" value="ALDO/KETO REDUCTASE"/>
    <property type="match status" value="1"/>
</dbReference>
<dbReference type="PRINTS" id="PR00069">
    <property type="entry name" value="ALDKETRDTASE"/>
</dbReference>
<feature type="signal peptide" evidence="4">
    <location>
        <begin position="1"/>
        <end position="24"/>
    </location>
</feature>
<evidence type="ECO:0000313" key="6">
    <source>
        <dbReference type="Proteomes" id="UP000887540"/>
    </source>
</evidence>
<dbReference type="PROSITE" id="PS00798">
    <property type="entry name" value="ALDOKETO_REDUCTASE_1"/>
    <property type="match status" value="1"/>
</dbReference>
<keyword evidence="4" id="KW-0732">Signal</keyword>
<dbReference type="FunFam" id="3.20.20.100:FF:000029">
    <property type="entry name" value="Aldo-keto reductase"/>
    <property type="match status" value="1"/>
</dbReference>
<dbReference type="WBParaSite" id="ACRNAN_scaffold1002.g11563.t1">
    <property type="protein sequence ID" value="ACRNAN_scaffold1002.g11563.t1"/>
    <property type="gene ID" value="ACRNAN_scaffold1002.g11563"/>
</dbReference>
<dbReference type="InterPro" id="IPR036812">
    <property type="entry name" value="NAD(P)_OxRdtase_dom_sf"/>
</dbReference>